<keyword evidence="6" id="KW-0067">ATP-binding</keyword>
<reference evidence="9 10" key="1">
    <citation type="submission" date="2017-01" db="EMBL/GenBank/DDBJ databases">
        <title>The cable genome- insights into the physiology and evolution of filamentous bacteria capable of sulfide oxidation via long distance electron transfer.</title>
        <authorList>
            <person name="Schreiber L."/>
            <person name="Bjerg J.T."/>
            <person name="Boggild A."/>
            <person name="Van De Vossenberg J."/>
            <person name="Meysman F."/>
            <person name="Nielsen L.P."/>
            <person name="Schramm A."/>
            <person name="Kjeldsen K.U."/>
        </authorList>
    </citation>
    <scope>NUCLEOTIDE SEQUENCE [LARGE SCALE GENOMIC DNA]</scope>
    <source>
        <strain evidence="9">A2</strain>
    </source>
</reference>
<comment type="caution">
    <text evidence="9">The sequence shown here is derived from an EMBL/GenBank/DDBJ whole genome shotgun (WGS) entry which is preliminary data.</text>
</comment>
<evidence type="ECO:0000256" key="3">
    <source>
        <dbReference type="ARBA" id="ARBA00022695"/>
    </source>
</evidence>
<evidence type="ECO:0000256" key="5">
    <source>
        <dbReference type="ARBA" id="ARBA00022741"/>
    </source>
</evidence>
<keyword evidence="4" id="KW-0479">Metal-binding</keyword>
<dbReference type="SUPFAM" id="SSF81301">
    <property type="entry name" value="Nucleotidyltransferase"/>
    <property type="match status" value="1"/>
</dbReference>
<evidence type="ECO:0000259" key="8">
    <source>
        <dbReference type="Pfam" id="PF18765"/>
    </source>
</evidence>
<evidence type="ECO:0000256" key="1">
    <source>
        <dbReference type="ARBA" id="ARBA00001946"/>
    </source>
</evidence>
<dbReference type="GO" id="GO:0016779">
    <property type="term" value="F:nucleotidyltransferase activity"/>
    <property type="evidence" value="ECO:0007669"/>
    <property type="project" value="UniProtKB-KW"/>
</dbReference>
<dbReference type="InterPro" id="IPR043519">
    <property type="entry name" value="NT_sf"/>
</dbReference>
<evidence type="ECO:0000256" key="6">
    <source>
        <dbReference type="ARBA" id="ARBA00022840"/>
    </source>
</evidence>
<dbReference type="InterPro" id="IPR041633">
    <property type="entry name" value="Polbeta"/>
</dbReference>
<organism evidence="9 10">
    <name type="scientific">Candidatus Electrothrix marina</name>
    <dbReference type="NCBI Taxonomy" id="1859130"/>
    <lineage>
        <taxon>Bacteria</taxon>
        <taxon>Pseudomonadati</taxon>
        <taxon>Thermodesulfobacteriota</taxon>
        <taxon>Desulfobulbia</taxon>
        <taxon>Desulfobulbales</taxon>
        <taxon>Desulfobulbaceae</taxon>
        <taxon>Candidatus Electrothrix</taxon>
    </lineage>
</organism>
<keyword evidence="3" id="KW-0548">Nucleotidyltransferase</keyword>
<gene>
    <name evidence="9" type="ORF">VT99_11864</name>
</gene>
<proteinExistence type="predicted"/>
<dbReference type="InterPro" id="IPR052038">
    <property type="entry name" value="Type-VII_TA_antitoxin"/>
</dbReference>
<dbReference type="CDD" id="cd05403">
    <property type="entry name" value="NT_KNTase_like"/>
    <property type="match status" value="1"/>
</dbReference>
<accession>A0A444J2F5</accession>
<evidence type="ECO:0000256" key="4">
    <source>
        <dbReference type="ARBA" id="ARBA00022723"/>
    </source>
</evidence>
<dbReference type="GO" id="GO:0046872">
    <property type="term" value="F:metal ion binding"/>
    <property type="evidence" value="ECO:0007669"/>
    <property type="project" value="UniProtKB-KW"/>
</dbReference>
<evidence type="ECO:0000313" key="9">
    <source>
        <dbReference type="EMBL" id="RWX47035.1"/>
    </source>
</evidence>
<evidence type="ECO:0000256" key="7">
    <source>
        <dbReference type="ARBA" id="ARBA00022842"/>
    </source>
</evidence>
<dbReference type="Pfam" id="PF18765">
    <property type="entry name" value="Polbeta"/>
    <property type="match status" value="1"/>
</dbReference>
<protein>
    <recommendedName>
        <fullName evidence="8">Polymerase beta nucleotidyltransferase domain-containing protein</fullName>
    </recommendedName>
</protein>
<comment type="cofactor">
    <cofactor evidence="1">
        <name>Mg(2+)</name>
        <dbReference type="ChEBI" id="CHEBI:18420"/>
    </cofactor>
</comment>
<keyword evidence="5" id="KW-0547">Nucleotide-binding</keyword>
<sequence length="105" mass="12359">MKKKNTFNFLSVEEELKKICASYRVKHLLSFGSVNTDRFGPDSDIDLLVKFDSSDCSDPFDRYFGLREQLEDLFGRPVELIFEKKFDNPYFLEAVNETKRLIYEA</sequence>
<keyword evidence="2" id="KW-0808">Transferase</keyword>
<evidence type="ECO:0000313" key="10">
    <source>
        <dbReference type="Proteomes" id="UP000286862"/>
    </source>
</evidence>
<feature type="domain" description="Polymerase beta nucleotidyltransferase" evidence="8">
    <location>
        <begin position="14"/>
        <end position="104"/>
    </location>
</feature>
<dbReference type="PANTHER" id="PTHR33571">
    <property type="entry name" value="SSL8005 PROTEIN"/>
    <property type="match status" value="1"/>
</dbReference>
<dbReference type="Gene3D" id="3.30.460.10">
    <property type="entry name" value="Beta Polymerase, domain 2"/>
    <property type="match status" value="1"/>
</dbReference>
<dbReference type="Proteomes" id="UP000286862">
    <property type="component" value="Unassembled WGS sequence"/>
</dbReference>
<name>A0A444J2F5_9BACT</name>
<keyword evidence="7" id="KW-0460">Magnesium</keyword>
<dbReference type="GO" id="GO:0005524">
    <property type="term" value="F:ATP binding"/>
    <property type="evidence" value="ECO:0007669"/>
    <property type="project" value="UniProtKB-KW"/>
</dbReference>
<dbReference type="PANTHER" id="PTHR33571:SF12">
    <property type="entry name" value="BSL3053 PROTEIN"/>
    <property type="match status" value="1"/>
</dbReference>
<evidence type="ECO:0000256" key="2">
    <source>
        <dbReference type="ARBA" id="ARBA00022679"/>
    </source>
</evidence>
<dbReference type="EMBL" id="MTKQ01000186">
    <property type="protein sequence ID" value="RWX47035.1"/>
    <property type="molecule type" value="Genomic_DNA"/>
</dbReference>
<dbReference type="AlphaFoldDB" id="A0A444J2F5"/>